<keyword evidence="1" id="KW-0812">Transmembrane</keyword>
<evidence type="ECO:0000256" key="1">
    <source>
        <dbReference type="SAM" id="Phobius"/>
    </source>
</evidence>
<reference evidence="2 3" key="1">
    <citation type="submission" date="2015-11" db="EMBL/GenBank/DDBJ databases">
        <title>Genomic analysis of 38 Legionella species identifies large and diverse effector repertoires.</title>
        <authorList>
            <person name="Burstein D."/>
            <person name="Amaro F."/>
            <person name="Zusman T."/>
            <person name="Lifshitz Z."/>
            <person name="Cohen O."/>
            <person name="Gilbert J.A."/>
            <person name="Pupko T."/>
            <person name="Shuman H.A."/>
            <person name="Segal G."/>
        </authorList>
    </citation>
    <scope>NUCLEOTIDE SEQUENCE [LARGE SCALE GENOMIC DNA]</scope>
    <source>
        <strain evidence="2 3">ATCC 51914</strain>
    </source>
</reference>
<dbReference type="Proteomes" id="UP000054729">
    <property type="component" value="Unassembled WGS sequence"/>
</dbReference>
<dbReference type="AlphaFoldDB" id="A0A0W1A0Y5"/>
<proteinExistence type="predicted"/>
<gene>
    <name evidence="2" type="ORF">Lwal_3066</name>
</gene>
<sequence length="137" mass="16223">MSATSVLSIKPGQSKLFLKFTTILFVCSLGLIFLSSLSLSVKIVLVLLYAYLFKNDIINRGACYEVKEIRCHKEKSWEIQKRDGTTEQYDEMNILMHNFHFQLLQFKHVNKRKIYILFNDQLSSDQWRMIHLMSHFK</sequence>
<name>A0A0W1A0Y5_9GAMM</name>
<keyword evidence="1" id="KW-1133">Transmembrane helix</keyword>
<comment type="caution">
    <text evidence="2">The sequence shown here is derived from an EMBL/GenBank/DDBJ whole genome shotgun (WGS) entry which is preliminary data.</text>
</comment>
<keyword evidence="3" id="KW-1185">Reference proteome</keyword>
<evidence type="ECO:0000313" key="2">
    <source>
        <dbReference type="EMBL" id="KTD75025.1"/>
    </source>
</evidence>
<feature type="transmembrane region" description="Helical" evidence="1">
    <location>
        <begin position="20"/>
        <end position="52"/>
    </location>
</feature>
<dbReference type="EMBL" id="LNZB01000060">
    <property type="protein sequence ID" value="KTD75025.1"/>
    <property type="molecule type" value="Genomic_DNA"/>
</dbReference>
<accession>A0A0W1A0Y5</accession>
<keyword evidence="1" id="KW-0472">Membrane</keyword>
<evidence type="ECO:0000313" key="3">
    <source>
        <dbReference type="Proteomes" id="UP000054729"/>
    </source>
</evidence>
<dbReference type="STRING" id="66969.Lwal_3066"/>
<dbReference type="PATRIC" id="fig|66969.6.peg.3351"/>
<organism evidence="2 3">
    <name type="scientific">Legionella waltersii</name>
    <dbReference type="NCBI Taxonomy" id="66969"/>
    <lineage>
        <taxon>Bacteria</taxon>
        <taxon>Pseudomonadati</taxon>
        <taxon>Pseudomonadota</taxon>
        <taxon>Gammaproteobacteria</taxon>
        <taxon>Legionellales</taxon>
        <taxon>Legionellaceae</taxon>
        <taxon>Legionella</taxon>
    </lineage>
</organism>
<protein>
    <recommendedName>
        <fullName evidence="4">Transmembrane protein</fullName>
    </recommendedName>
</protein>
<evidence type="ECO:0008006" key="4">
    <source>
        <dbReference type="Google" id="ProtNLM"/>
    </source>
</evidence>